<dbReference type="Gene3D" id="1.10.10.10">
    <property type="entry name" value="Winged helix-like DNA-binding domain superfamily/Winged helix DNA-binding domain"/>
    <property type="match status" value="1"/>
</dbReference>
<dbReference type="GO" id="GO:0003677">
    <property type="term" value="F:DNA binding"/>
    <property type="evidence" value="ECO:0007669"/>
    <property type="project" value="UniProtKB-KW"/>
</dbReference>
<dbReference type="PRINTS" id="PR00598">
    <property type="entry name" value="HTHMARR"/>
</dbReference>
<dbReference type="InterPro" id="IPR011991">
    <property type="entry name" value="ArsR-like_HTH"/>
</dbReference>
<sequence length="131" mass="14472">MLTRKLGLLEKSEASCCGVTLSQCHAVVEIGRVGSISVNNLAGILGLDKSTMSRTVNNLVEQGLVTRETDPEDRRYLSIGLTDQGRQLFVNIESGMEQFYQDAFKAIPPEKREQVLESLEILVKSLPNKCC</sequence>
<dbReference type="Pfam" id="PF12802">
    <property type="entry name" value="MarR_2"/>
    <property type="match status" value="1"/>
</dbReference>
<dbReference type="InterPro" id="IPR023187">
    <property type="entry name" value="Tscrpt_reg_MarR-type_CS"/>
</dbReference>
<dbReference type="InterPro" id="IPR036388">
    <property type="entry name" value="WH-like_DNA-bd_sf"/>
</dbReference>
<keyword evidence="3" id="KW-0804">Transcription</keyword>
<feature type="domain" description="HTH marR-type" evidence="4">
    <location>
        <begin position="1"/>
        <end position="124"/>
    </location>
</feature>
<dbReference type="SMART" id="SM00347">
    <property type="entry name" value="HTH_MARR"/>
    <property type="match status" value="1"/>
</dbReference>
<dbReference type="PANTHER" id="PTHR42756">
    <property type="entry name" value="TRANSCRIPTIONAL REGULATOR, MARR"/>
    <property type="match status" value="1"/>
</dbReference>
<accession>A0A4Y7RT38</accession>
<dbReference type="AlphaFoldDB" id="A0A4Y7RT38"/>
<name>A0A4Y7RT38_9FIRM</name>
<evidence type="ECO:0000313" key="5">
    <source>
        <dbReference type="EMBL" id="TEB12184.1"/>
    </source>
</evidence>
<keyword evidence="2" id="KW-0238">DNA-binding</keyword>
<proteinExistence type="predicted"/>
<dbReference type="PANTHER" id="PTHR42756:SF1">
    <property type="entry name" value="TRANSCRIPTIONAL REPRESSOR OF EMRAB OPERON"/>
    <property type="match status" value="1"/>
</dbReference>
<dbReference type="EMBL" id="QFFZ01000008">
    <property type="protein sequence ID" value="TEB12184.1"/>
    <property type="molecule type" value="Genomic_DNA"/>
</dbReference>
<evidence type="ECO:0000256" key="1">
    <source>
        <dbReference type="ARBA" id="ARBA00023015"/>
    </source>
</evidence>
<dbReference type="SUPFAM" id="SSF46785">
    <property type="entry name" value="Winged helix' DNA-binding domain"/>
    <property type="match status" value="1"/>
</dbReference>
<evidence type="ECO:0000313" key="6">
    <source>
        <dbReference type="Proteomes" id="UP000297597"/>
    </source>
</evidence>
<evidence type="ECO:0000259" key="4">
    <source>
        <dbReference type="PROSITE" id="PS50995"/>
    </source>
</evidence>
<comment type="caution">
    <text evidence="5">The sequence shown here is derived from an EMBL/GenBank/DDBJ whole genome shotgun (WGS) entry which is preliminary data.</text>
</comment>
<dbReference type="Proteomes" id="UP000297597">
    <property type="component" value="Unassembled WGS sequence"/>
</dbReference>
<protein>
    <submittedName>
        <fullName evidence="5">Multidrug resistance operon repressor</fullName>
    </submittedName>
</protein>
<organism evidence="5 6">
    <name type="scientific">Pelotomaculum propionicicum</name>
    <dbReference type="NCBI Taxonomy" id="258475"/>
    <lineage>
        <taxon>Bacteria</taxon>
        <taxon>Bacillati</taxon>
        <taxon>Bacillota</taxon>
        <taxon>Clostridia</taxon>
        <taxon>Eubacteriales</taxon>
        <taxon>Desulfotomaculaceae</taxon>
        <taxon>Pelotomaculum</taxon>
    </lineage>
</organism>
<dbReference type="PROSITE" id="PS01117">
    <property type="entry name" value="HTH_MARR_1"/>
    <property type="match status" value="1"/>
</dbReference>
<dbReference type="RefSeq" id="WP_243119739.1">
    <property type="nucleotide sequence ID" value="NZ_QFFZ01000008.1"/>
</dbReference>
<gene>
    <name evidence="5" type="primary">mexR</name>
    <name evidence="5" type="ORF">Pmgp_01074</name>
</gene>
<reference evidence="5 6" key="1">
    <citation type="journal article" date="2018" name="Environ. Microbiol.">
        <title>Novel energy conservation strategies and behaviour of Pelotomaculum schinkii driving syntrophic propionate catabolism.</title>
        <authorList>
            <person name="Hidalgo-Ahumada C.A.P."/>
            <person name="Nobu M.K."/>
            <person name="Narihiro T."/>
            <person name="Tamaki H."/>
            <person name="Liu W.T."/>
            <person name="Kamagata Y."/>
            <person name="Stams A.J.M."/>
            <person name="Imachi H."/>
            <person name="Sousa D.Z."/>
        </authorList>
    </citation>
    <scope>NUCLEOTIDE SEQUENCE [LARGE SCALE GENOMIC DNA]</scope>
    <source>
        <strain evidence="5 6">MGP</strain>
    </source>
</reference>
<keyword evidence="1" id="KW-0805">Transcription regulation</keyword>
<dbReference type="InterPro" id="IPR036390">
    <property type="entry name" value="WH_DNA-bd_sf"/>
</dbReference>
<evidence type="ECO:0000256" key="3">
    <source>
        <dbReference type="ARBA" id="ARBA00023163"/>
    </source>
</evidence>
<keyword evidence="6" id="KW-1185">Reference proteome</keyword>
<dbReference type="InterPro" id="IPR000835">
    <property type="entry name" value="HTH_MarR-typ"/>
</dbReference>
<dbReference type="GO" id="GO:0003700">
    <property type="term" value="F:DNA-binding transcription factor activity"/>
    <property type="evidence" value="ECO:0007669"/>
    <property type="project" value="InterPro"/>
</dbReference>
<dbReference type="PROSITE" id="PS50995">
    <property type="entry name" value="HTH_MARR_2"/>
    <property type="match status" value="1"/>
</dbReference>
<dbReference type="CDD" id="cd00090">
    <property type="entry name" value="HTH_ARSR"/>
    <property type="match status" value="1"/>
</dbReference>
<evidence type="ECO:0000256" key="2">
    <source>
        <dbReference type="ARBA" id="ARBA00023125"/>
    </source>
</evidence>